<keyword evidence="3" id="KW-1185">Reference proteome</keyword>
<reference evidence="2" key="2">
    <citation type="submission" date="2013-04" db="UniProtKB">
        <authorList>
            <consortium name="EnsemblPlants"/>
        </authorList>
    </citation>
    <scope>IDENTIFICATION</scope>
</reference>
<dbReference type="Gramene" id="OB05G28950.1">
    <property type="protein sequence ID" value="OB05G28950.1"/>
    <property type="gene ID" value="OB05G28950"/>
</dbReference>
<organism evidence="2">
    <name type="scientific">Oryza brachyantha</name>
    <name type="common">malo sina</name>
    <dbReference type="NCBI Taxonomy" id="4533"/>
    <lineage>
        <taxon>Eukaryota</taxon>
        <taxon>Viridiplantae</taxon>
        <taxon>Streptophyta</taxon>
        <taxon>Embryophyta</taxon>
        <taxon>Tracheophyta</taxon>
        <taxon>Spermatophyta</taxon>
        <taxon>Magnoliopsida</taxon>
        <taxon>Liliopsida</taxon>
        <taxon>Poales</taxon>
        <taxon>Poaceae</taxon>
        <taxon>BOP clade</taxon>
        <taxon>Oryzoideae</taxon>
        <taxon>Oryzeae</taxon>
        <taxon>Oryzinae</taxon>
        <taxon>Oryza</taxon>
    </lineage>
</organism>
<proteinExistence type="predicted"/>
<dbReference type="AlphaFoldDB" id="J3M8H1"/>
<evidence type="ECO:0000256" key="1">
    <source>
        <dbReference type="SAM" id="MobiDB-lite"/>
    </source>
</evidence>
<accession>J3M8H1</accession>
<feature type="region of interest" description="Disordered" evidence="1">
    <location>
        <begin position="1"/>
        <end position="44"/>
    </location>
</feature>
<feature type="compositionally biased region" description="Basic residues" evidence="1">
    <location>
        <begin position="20"/>
        <end position="36"/>
    </location>
</feature>
<evidence type="ECO:0000313" key="2">
    <source>
        <dbReference type="EnsemblPlants" id="OB05G28950.1"/>
    </source>
</evidence>
<name>J3M8H1_ORYBR</name>
<dbReference type="EnsemblPlants" id="OB05G28950.1">
    <property type="protein sequence ID" value="OB05G28950.1"/>
    <property type="gene ID" value="OB05G28950"/>
</dbReference>
<dbReference type="HOGENOM" id="CLU_1716058_0_0_1"/>
<protein>
    <submittedName>
        <fullName evidence="2">Uncharacterized protein</fullName>
    </submittedName>
</protein>
<dbReference type="Proteomes" id="UP000006038">
    <property type="component" value="Chromosome 5"/>
</dbReference>
<reference evidence="2" key="1">
    <citation type="journal article" date="2013" name="Nat. Commun.">
        <title>Whole-genome sequencing of Oryza brachyantha reveals mechanisms underlying Oryza genome evolution.</title>
        <authorList>
            <person name="Chen J."/>
            <person name="Huang Q."/>
            <person name="Gao D."/>
            <person name="Wang J."/>
            <person name="Lang Y."/>
            <person name="Liu T."/>
            <person name="Li B."/>
            <person name="Bai Z."/>
            <person name="Luis Goicoechea J."/>
            <person name="Liang C."/>
            <person name="Chen C."/>
            <person name="Zhang W."/>
            <person name="Sun S."/>
            <person name="Liao Y."/>
            <person name="Zhang X."/>
            <person name="Yang L."/>
            <person name="Song C."/>
            <person name="Wang M."/>
            <person name="Shi J."/>
            <person name="Liu G."/>
            <person name="Liu J."/>
            <person name="Zhou H."/>
            <person name="Zhou W."/>
            <person name="Yu Q."/>
            <person name="An N."/>
            <person name="Chen Y."/>
            <person name="Cai Q."/>
            <person name="Wang B."/>
            <person name="Liu B."/>
            <person name="Min J."/>
            <person name="Huang Y."/>
            <person name="Wu H."/>
            <person name="Li Z."/>
            <person name="Zhang Y."/>
            <person name="Yin Y."/>
            <person name="Song W."/>
            <person name="Jiang J."/>
            <person name="Jackson S.A."/>
            <person name="Wing R.A."/>
            <person name="Wang J."/>
            <person name="Chen M."/>
        </authorList>
    </citation>
    <scope>NUCLEOTIDE SEQUENCE [LARGE SCALE GENOMIC DNA]</scope>
    <source>
        <strain evidence="2">cv. IRGC 101232</strain>
    </source>
</reference>
<feature type="compositionally biased region" description="Gly residues" evidence="1">
    <location>
        <begin position="1"/>
        <end position="19"/>
    </location>
</feature>
<evidence type="ECO:0000313" key="3">
    <source>
        <dbReference type="Proteomes" id="UP000006038"/>
    </source>
</evidence>
<sequence>MDSGTGGRRKAGGGIGVRVGHGKSPTRRDIRSRRGPRNFSGSREFRAGARSPRLYLVGAVDLPTVKPLVDHMVRTFSGGDSLREPCLVGPGHTDRFRGRWNRFSRKGLRLGGPSGGVNVYLGLVSSHDDGLLFVRFGYVTYVVLLMEKSTTYP</sequence>